<comment type="cofactor">
    <cofactor evidence="10">
        <name>Mg(2+)</name>
        <dbReference type="ChEBI" id="CHEBI:18420"/>
    </cofactor>
</comment>
<dbReference type="CDD" id="cd04725">
    <property type="entry name" value="OMP_decarboxylase_like"/>
    <property type="match status" value="1"/>
</dbReference>
<dbReference type="NCBIfam" id="TIGR00336">
    <property type="entry name" value="pyrE"/>
    <property type="match status" value="1"/>
</dbReference>
<dbReference type="PROSITE" id="PS00156">
    <property type="entry name" value="OMPDECASE"/>
    <property type="match status" value="1"/>
</dbReference>
<gene>
    <name evidence="10" type="primary">pyrE</name>
    <name evidence="12" type="ordered locus">Spiaf_2567</name>
</gene>
<evidence type="ECO:0000256" key="2">
    <source>
        <dbReference type="ARBA" id="ARBA00004889"/>
    </source>
</evidence>
<dbReference type="Pfam" id="PF00156">
    <property type="entry name" value="Pribosyltran"/>
    <property type="match status" value="1"/>
</dbReference>
<dbReference type="EMBL" id="CP003282">
    <property type="protein sequence ID" value="AFG38597.1"/>
    <property type="molecule type" value="Genomic_DNA"/>
</dbReference>
<feature type="domain" description="Orotidine 5'-phosphate decarboxylase" evidence="11">
    <location>
        <begin position="19"/>
        <end position="275"/>
    </location>
</feature>
<dbReference type="InterPro" id="IPR000836">
    <property type="entry name" value="PRTase_dom"/>
</dbReference>
<dbReference type="Proteomes" id="UP000007383">
    <property type="component" value="Chromosome"/>
</dbReference>
<dbReference type="GO" id="GO:0004588">
    <property type="term" value="F:orotate phosphoribosyltransferase activity"/>
    <property type="evidence" value="ECO:0007669"/>
    <property type="project" value="UniProtKB-UniRule"/>
</dbReference>
<dbReference type="SMART" id="SM00934">
    <property type="entry name" value="OMPdecase"/>
    <property type="match status" value="1"/>
</dbReference>
<dbReference type="GO" id="GO:0004590">
    <property type="term" value="F:orotidine-5'-phosphate decarboxylase activity"/>
    <property type="evidence" value="ECO:0007669"/>
    <property type="project" value="UniProtKB-UniRule"/>
</dbReference>
<evidence type="ECO:0000256" key="10">
    <source>
        <dbReference type="HAMAP-Rule" id="MF_01208"/>
    </source>
</evidence>
<dbReference type="InterPro" id="IPR023031">
    <property type="entry name" value="OPRT"/>
</dbReference>
<keyword evidence="4 10" id="KW-0328">Glycosyltransferase</keyword>
<dbReference type="Gene3D" id="3.40.50.2020">
    <property type="match status" value="1"/>
</dbReference>
<dbReference type="SUPFAM" id="SSF53271">
    <property type="entry name" value="PRTase-like"/>
    <property type="match status" value="1"/>
</dbReference>
<comment type="pathway">
    <text evidence="1">Pyrimidine metabolism; UMP biosynthesis via de novo pathway; UMP from orotate: step 2/2.</text>
</comment>
<comment type="catalytic activity">
    <reaction evidence="10">
        <text>orotidine 5'-phosphate + diphosphate = orotate + 5-phospho-alpha-D-ribose 1-diphosphate</text>
        <dbReference type="Rhea" id="RHEA:10380"/>
        <dbReference type="ChEBI" id="CHEBI:30839"/>
        <dbReference type="ChEBI" id="CHEBI:33019"/>
        <dbReference type="ChEBI" id="CHEBI:57538"/>
        <dbReference type="ChEBI" id="CHEBI:58017"/>
        <dbReference type="EC" id="2.4.2.10"/>
    </reaction>
</comment>
<dbReference type="CDD" id="cd06223">
    <property type="entry name" value="PRTases_typeI"/>
    <property type="match status" value="1"/>
</dbReference>
<evidence type="ECO:0000256" key="9">
    <source>
        <dbReference type="ARBA" id="ARBA00049157"/>
    </source>
</evidence>
<accession>H9UM54</accession>
<dbReference type="InterPro" id="IPR013785">
    <property type="entry name" value="Aldolase_TIM"/>
</dbReference>
<feature type="binding site" description="in other chain" evidence="10">
    <location>
        <position position="319"/>
    </location>
    <ligand>
        <name>5-phospho-alpha-D-ribose 1-diphosphate</name>
        <dbReference type="ChEBI" id="CHEBI:58017"/>
        <note>ligand shared between dimeric partners</note>
    </ligand>
</feature>
<evidence type="ECO:0000259" key="11">
    <source>
        <dbReference type="SMART" id="SM00934"/>
    </source>
</evidence>
<dbReference type="RefSeq" id="WP_014456579.1">
    <property type="nucleotide sequence ID" value="NC_017098.1"/>
</dbReference>
<dbReference type="KEGG" id="sfc:Spiaf_2567"/>
<dbReference type="SUPFAM" id="SSF51366">
    <property type="entry name" value="Ribulose-phoshate binding barrel"/>
    <property type="match status" value="1"/>
</dbReference>
<comment type="similarity">
    <text evidence="10">Belongs to the purine/pyrimidine phosphoribosyltransferase family. PyrE subfamily.</text>
</comment>
<dbReference type="InterPro" id="IPR011995">
    <property type="entry name" value="OMPdecase_type-2"/>
</dbReference>
<dbReference type="eggNOG" id="COG0461">
    <property type="taxonomic scope" value="Bacteria"/>
</dbReference>
<comment type="subunit">
    <text evidence="10">Homodimer.</text>
</comment>
<feature type="binding site" evidence="10">
    <location>
        <position position="385"/>
    </location>
    <ligand>
        <name>5-phospho-alpha-D-ribose 1-diphosphate</name>
        <dbReference type="ChEBI" id="CHEBI:58017"/>
        <note>ligand shared between dimeric partners</note>
    </ligand>
</feature>
<evidence type="ECO:0000256" key="5">
    <source>
        <dbReference type="ARBA" id="ARBA00022679"/>
    </source>
</evidence>
<keyword evidence="13" id="KW-1185">Reference proteome</keyword>
<feature type="binding site" evidence="10">
    <location>
        <position position="391"/>
    </location>
    <ligand>
        <name>5-phospho-alpha-D-ribose 1-diphosphate</name>
        <dbReference type="ChEBI" id="CHEBI:58017"/>
        <note>ligand shared between dimeric partners</note>
    </ligand>
</feature>
<dbReference type="AlphaFoldDB" id="H9UM54"/>
<dbReference type="PANTHER" id="PTHR43375:SF1">
    <property type="entry name" value="OROTIDINE 5'-PHOSPHATE DECARBOXYLASE"/>
    <property type="match status" value="1"/>
</dbReference>
<evidence type="ECO:0000256" key="7">
    <source>
        <dbReference type="ARBA" id="ARBA00022975"/>
    </source>
</evidence>
<proteinExistence type="inferred from homology"/>
<dbReference type="NCBIfam" id="TIGR02127">
    <property type="entry name" value="pyrF_sub2"/>
    <property type="match status" value="1"/>
</dbReference>
<comment type="caution">
    <text evidence="10">Lacks conserved residue(s) required for the propagation of feature annotation.</text>
</comment>
<keyword evidence="7 10" id="KW-0665">Pyrimidine biosynthesis</keyword>
<organism evidence="12 13">
    <name type="scientific">Spirochaeta africana (strain ATCC 700263 / DSM 8902 / Z-7692)</name>
    <dbReference type="NCBI Taxonomy" id="889378"/>
    <lineage>
        <taxon>Bacteria</taxon>
        <taxon>Pseudomonadati</taxon>
        <taxon>Spirochaetota</taxon>
        <taxon>Spirochaetia</taxon>
        <taxon>Spirochaetales</taxon>
        <taxon>Spirochaetaceae</taxon>
        <taxon>Spirochaeta</taxon>
    </lineage>
</organism>
<dbReference type="InterPro" id="IPR018089">
    <property type="entry name" value="OMPdecase_AS"/>
</dbReference>
<comment type="function">
    <text evidence="10">Catalyzes the transfer of a ribosyl phosphate group from 5-phosphoribose 1-diphosphate to orotate, leading to the formation of orotidine monophosphate (OMP).</text>
</comment>
<feature type="binding site" evidence="10">
    <location>
        <position position="389"/>
    </location>
    <ligand>
        <name>5-phospho-alpha-D-ribose 1-diphosphate</name>
        <dbReference type="ChEBI" id="CHEBI:58017"/>
        <note>ligand shared between dimeric partners</note>
    </ligand>
</feature>
<sequence>MSAGFFERLEQRVAAADSLLCIGLDPRPGDIGLDGYGQFSERDTPLPDNGSEITSRLVDWAAGIIEKTLPYAAAYKPNAAFYEAFGASGVAALEKIIAAIPAEVPVILDCKRGDIGATAQAYAAAAYGSLRADAVTLNAYMGWDAVQPFLQDSRKGGFVLIKTSNPGSEDFQQLQLAGGTPSAGSERLFERIAERIADWSPALGAVVGATDIEALHAIRSRYPDMWILCPGIGAQGGSLEQSLAAALRNDGQGILPVVARGITRADDPGAAARDYRDAIRAAKAARPAAAAGQAGPGHERMFAGLVAQECFRVGEFTLKSGIVSPYYIDLRRVVSSPDLLRQTARAYAKAVQGLSFDKIAGIPVAALPLATALSMEIGVPMIYPRMEKKKHGTGNRIEGGWQPGERVLLLDDLITTGGSKIEAVEILREAGLVVEDLVVLLERGGQGRREMQAAGIQLHACAQVDELFAYCRTAGIITPEAEQEMRRFTESI</sequence>
<dbReference type="GO" id="GO:0044205">
    <property type="term" value="P:'de novo' UMP biosynthetic process"/>
    <property type="evidence" value="ECO:0007669"/>
    <property type="project" value="UniProtKB-UniRule"/>
</dbReference>
<dbReference type="GO" id="GO:0006207">
    <property type="term" value="P:'de novo' pyrimidine nucleobase biosynthetic process"/>
    <property type="evidence" value="ECO:0007669"/>
    <property type="project" value="InterPro"/>
</dbReference>
<evidence type="ECO:0000313" key="12">
    <source>
        <dbReference type="EMBL" id="AFG38597.1"/>
    </source>
</evidence>
<dbReference type="HAMAP" id="MF_01208">
    <property type="entry name" value="PyrE"/>
    <property type="match status" value="1"/>
</dbReference>
<name>H9UM54_SPIAZ</name>
<comment type="catalytic activity">
    <reaction evidence="9">
        <text>orotidine 5'-phosphate + H(+) = UMP + CO2</text>
        <dbReference type="Rhea" id="RHEA:11596"/>
        <dbReference type="ChEBI" id="CHEBI:15378"/>
        <dbReference type="ChEBI" id="CHEBI:16526"/>
        <dbReference type="ChEBI" id="CHEBI:57538"/>
        <dbReference type="ChEBI" id="CHEBI:57865"/>
        <dbReference type="EC" id="4.1.1.23"/>
    </reaction>
</comment>
<dbReference type="InterPro" id="IPR001754">
    <property type="entry name" value="OMPdeCOase_dom"/>
</dbReference>
<dbReference type="InterPro" id="IPR004467">
    <property type="entry name" value="Or_phspho_trans_dom"/>
</dbReference>
<protein>
    <recommendedName>
        <fullName evidence="10">Orotate phosphoribosyltransferase</fullName>
        <shortName evidence="10">OPRT</shortName>
        <shortName evidence="10">OPRTase</shortName>
        <ecNumber evidence="10">2.4.2.10</ecNumber>
    </recommendedName>
</protein>
<feature type="binding site" evidence="10">
    <location>
        <position position="415"/>
    </location>
    <ligand>
        <name>orotate</name>
        <dbReference type="ChEBI" id="CHEBI:30839"/>
    </ligand>
</feature>
<dbReference type="OrthoDB" id="9808470at2"/>
<evidence type="ECO:0000313" key="13">
    <source>
        <dbReference type="Proteomes" id="UP000007383"/>
    </source>
</evidence>
<keyword evidence="5 10" id="KW-0808">Transferase</keyword>
<dbReference type="PATRIC" id="fig|889378.3.peg.2543"/>
<evidence type="ECO:0000256" key="8">
    <source>
        <dbReference type="ARBA" id="ARBA00023239"/>
    </source>
</evidence>
<dbReference type="InterPro" id="IPR029057">
    <property type="entry name" value="PRTase-like"/>
</dbReference>
<evidence type="ECO:0000256" key="6">
    <source>
        <dbReference type="ARBA" id="ARBA00022793"/>
    </source>
</evidence>
<keyword evidence="6" id="KW-0210">Decarboxylase</keyword>
<dbReference type="UniPathway" id="UPA00070">
    <property type="reaction ID" value="UER00119"/>
</dbReference>
<evidence type="ECO:0000256" key="3">
    <source>
        <dbReference type="ARBA" id="ARBA00008847"/>
    </source>
</evidence>
<feature type="binding site" description="in other chain" evidence="10">
    <location>
        <begin position="411"/>
        <end position="419"/>
    </location>
    <ligand>
        <name>5-phospho-alpha-D-ribose 1-diphosphate</name>
        <dbReference type="ChEBI" id="CHEBI:58017"/>
        <note>ligand shared between dimeric partners</note>
    </ligand>
</feature>
<dbReference type="Pfam" id="PF00215">
    <property type="entry name" value="OMPdecase"/>
    <property type="match status" value="1"/>
</dbReference>
<dbReference type="GO" id="GO:0000287">
    <property type="term" value="F:magnesium ion binding"/>
    <property type="evidence" value="ECO:0007669"/>
    <property type="project" value="UniProtKB-UniRule"/>
</dbReference>
<dbReference type="PANTHER" id="PTHR43375">
    <property type="entry name" value="OROTIDINE 5'-PHOSPHATE DECARBOXYLASE"/>
    <property type="match status" value="1"/>
</dbReference>
<dbReference type="EC" id="2.4.2.10" evidence="10"/>
<evidence type="ECO:0000256" key="4">
    <source>
        <dbReference type="ARBA" id="ARBA00022676"/>
    </source>
</evidence>
<reference evidence="13" key="1">
    <citation type="journal article" date="2013" name="Stand. Genomic Sci.">
        <title>Complete genome sequence of the halophilic bacterium Spirochaeta africana type strain (Z-7692(T)) from the alkaline Lake Magadi in the East African Rift.</title>
        <authorList>
            <person name="Liolos K."/>
            <person name="Abt B."/>
            <person name="Scheuner C."/>
            <person name="Teshima H."/>
            <person name="Held B."/>
            <person name="Lapidus A."/>
            <person name="Nolan M."/>
            <person name="Lucas S."/>
            <person name="Deshpande S."/>
            <person name="Cheng J.F."/>
            <person name="Tapia R."/>
            <person name="Goodwin L.A."/>
            <person name="Pitluck S."/>
            <person name="Pagani I."/>
            <person name="Ivanova N."/>
            <person name="Mavromatis K."/>
            <person name="Mikhailova N."/>
            <person name="Huntemann M."/>
            <person name="Pati A."/>
            <person name="Chen A."/>
            <person name="Palaniappan K."/>
            <person name="Land M."/>
            <person name="Rohde M."/>
            <person name="Tindall B.J."/>
            <person name="Detter J.C."/>
            <person name="Goker M."/>
            <person name="Bristow J."/>
            <person name="Eisen J.A."/>
            <person name="Markowitz V."/>
            <person name="Hugenholtz P."/>
            <person name="Woyke T."/>
            <person name="Klenk H.P."/>
            <person name="Kyrpides N.C."/>
        </authorList>
    </citation>
    <scope>NUCLEOTIDE SEQUENCE</scope>
    <source>
        <strain evidence="13">ATCC 700263 / DSM 8902 / Z-7692</strain>
    </source>
</reference>
<dbReference type="STRING" id="889378.Spiaf_2567"/>
<dbReference type="HOGENOM" id="CLU_027768_0_0_12"/>
<comment type="similarity">
    <text evidence="3">Belongs to the OMP decarboxylase family. Type 2 subfamily.</text>
</comment>
<dbReference type="InterPro" id="IPR011060">
    <property type="entry name" value="RibuloseP-bd_barrel"/>
</dbReference>
<keyword evidence="10" id="KW-0460">Magnesium</keyword>
<evidence type="ECO:0000256" key="1">
    <source>
        <dbReference type="ARBA" id="ARBA00004861"/>
    </source>
</evidence>
<feature type="binding site" evidence="10">
    <location>
        <position position="443"/>
    </location>
    <ligand>
        <name>orotate</name>
        <dbReference type="ChEBI" id="CHEBI:30839"/>
    </ligand>
</feature>
<keyword evidence="8" id="KW-0456">Lyase</keyword>
<dbReference type="eggNOG" id="COG0284">
    <property type="taxonomic scope" value="Bacteria"/>
</dbReference>
<comment type="pathway">
    <text evidence="2 10">Pyrimidine metabolism; UMP biosynthesis via de novo pathway; UMP from orotate: step 1/2.</text>
</comment>
<dbReference type="Gene3D" id="3.20.20.70">
    <property type="entry name" value="Aldolase class I"/>
    <property type="match status" value="1"/>
</dbReference>